<dbReference type="EMBL" id="CP007142">
    <property type="protein sequence ID" value="AJQ92890.1"/>
    <property type="molecule type" value="Genomic_DNA"/>
</dbReference>
<sequence>MTQTLMKMLKYIRIYRNVWGLDQARSYAVELGYFIDWASIYATSFNGKIPKKDSEFLDADLLREE</sequence>
<keyword evidence="2" id="KW-1185">Reference proteome</keyword>
<proteinExistence type="predicted"/>
<name>A0A0C5UZZ9_9GAMM</name>
<dbReference type="RefSeq" id="WP_044615845.1">
    <property type="nucleotide sequence ID" value="NZ_CP007142.1"/>
</dbReference>
<dbReference type="STRING" id="1445510.YC6258_00840"/>
<dbReference type="HOGENOM" id="CLU_2843706_0_0_6"/>
<accession>A0A0C5UZZ9</accession>
<evidence type="ECO:0000313" key="2">
    <source>
        <dbReference type="Proteomes" id="UP000032266"/>
    </source>
</evidence>
<organism evidence="1 2">
    <name type="scientific">Gynuella sunshinyii YC6258</name>
    <dbReference type="NCBI Taxonomy" id="1445510"/>
    <lineage>
        <taxon>Bacteria</taxon>
        <taxon>Pseudomonadati</taxon>
        <taxon>Pseudomonadota</taxon>
        <taxon>Gammaproteobacteria</taxon>
        <taxon>Oceanospirillales</taxon>
        <taxon>Saccharospirillaceae</taxon>
        <taxon>Gynuella</taxon>
    </lineage>
</organism>
<evidence type="ECO:0000313" key="1">
    <source>
        <dbReference type="EMBL" id="AJQ92890.1"/>
    </source>
</evidence>
<gene>
    <name evidence="1" type="ORF">YC6258_00840</name>
</gene>
<dbReference type="AlphaFoldDB" id="A0A0C5UZZ9"/>
<dbReference type="KEGG" id="gsn:YC6258_00840"/>
<dbReference type="Proteomes" id="UP000032266">
    <property type="component" value="Chromosome"/>
</dbReference>
<protein>
    <submittedName>
        <fullName evidence="1">Uncharacterized protein</fullName>
    </submittedName>
</protein>
<reference evidence="1 2" key="1">
    <citation type="submission" date="2014-01" db="EMBL/GenBank/DDBJ databases">
        <title>Full genme sequencing of cellulolytic bacterium Gynuella sunshinyii YC6258T gen. nov., sp. nov.</title>
        <authorList>
            <person name="Khan H."/>
            <person name="Chung E.J."/>
            <person name="Chung Y.R."/>
        </authorList>
    </citation>
    <scope>NUCLEOTIDE SEQUENCE [LARGE SCALE GENOMIC DNA]</scope>
    <source>
        <strain evidence="1 2">YC6258</strain>
    </source>
</reference>